<keyword evidence="3" id="KW-1185">Reference proteome</keyword>
<evidence type="ECO:0000313" key="3">
    <source>
        <dbReference type="Proteomes" id="UP000479293"/>
    </source>
</evidence>
<feature type="chain" id="PRO_5028950617" description="DUF4138 domain-containing protein" evidence="1">
    <location>
        <begin position="23"/>
        <end position="281"/>
    </location>
</feature>
<evidence type="ECO:0000313" key="2">
    <source>
        <dbReference type="EMBL" id="MPR36632.1"/>
    </source>
</evidence>
<protein>
    <recommendedName>
        <fullName evidence="4">DUF4138 domain-containing protein</fullName>
    </recommendedName>
</protein>
<gene>
    <name evidence="2" type="ORF">GBK04_25630</name>
</gene>
<dbReference type="EMBL" id="WHLY01000002">
    <property type="protein sequence ID" value="MPR36632.1"/>
    <property type="molecule type" value="Genomic_DNA"/>
</dbReference>
<sequence>MFYATIKVAAFTAIFSALVASSATSQVYSEPSVYKGSVLRVSERVCAECSFYSALPIQADGKRQYVDSLGRIDNEYLFLKVFDVADVVEVKEASKTKVYLKLVSQSDSLTSYFQFYKDDGLKFPFEISKKTEGMKKVDICAFVEREVDKFTGEISLHYSRSRLFVEPVRYTKKGITSYYLHISTSSSQPTASVKGAILLMRNKQKINFPSAKVSTELNEDKYLFGNDSYVHSVFVPVTKQQMDYLSKNEVSDLRVYVFDKELTATQSFEIKTVMECFLKEK</sequence>
<evidence type="ECO:0000256" key="1">
    <source>
        <dbReference type="SAM" id="SignalP"/>
    </source>
</evidence>
<comment type="caution">
    <text evidence="2">The sequence shown here is derived from an EMBL/GenBank/DDBJ whole genome shotgun (WGS) entry which is preliminary data.</text>
</comment>
<dbReference type="RefSeq" id="WP_152764714.1">
    <property type="nucleotide sequence ID" value="NZ_WHLY01000002.1"/>
</dbReference>
<dbReference type="AlphaFoldDB" id="A0A7C9FTD6"/>
<organism evidence="2 3">
    <name type="scientific">Salmonirosea aquatica</name>
    <dbReference type="NCBI Taxonomy" id="2654236"/>
    <lineage>
        <taxon>Bacteria</taxon>
        <taxon>Pseudomonadati</taxon>
        <taxon>Bacteroidota</taxon>
        <taxon>Cytophagia</taxon>
        <taxon>Cytophagales</taxon>
        <taxon>Spirosomataceae</taxon>
        <taxon>Salmonirosea</taxon>
    </lineage>
</organism>
<dbReference type="Proteomes" id="UP000479293">
    <property type="component" value="Unassembled WGS sequence"/>
</dbReference>
<name>A0A7C9FTD6_9BACT</name>
<accession>A0A7C9FTD6</accession>
<keyword evidence="1" id="KW-0732">Signal</keyword>
<evidence type="ECO:0008006" key="4">
    <source>
        <dbReference type="Google" id="ProtNLM"/>
    </source>
</evidence>
<reference evidence="2 3" key="1">
    <citation type="submission" date="2019-10" db="EMBL/GenBank/DDBJ databases">
        <title>Draft Genome Sequence of Cytophagaceae sp. SJW1-29.</title>
        <authorList>
            <person name="Choi A."/>
        </authorList>
    </citation>
    <scope>NUCLEOTIDE SEQUENCE [LARGE SCALE GENOMIC DNA]</scope>
    <source>
        <strain evidence="2 3">SJW1-29</strain>
    </source>
</reference>
<proteinExistence type="predicted"/>
<feature type="signal peptide" evidence="1">
    <location>
        <begin position="1"/>
        <end position="22"/>
    </location>
</feature>